<evidence type="ECO:0000313" key="1">
    <source>
        <dbReference type="EMBL" id="KKK69354.1"/>
    </source>
</evidence>
<proteinExistence type="predicted"/>
<protein>
    <submittedName>
        <fullName evidence="1">Uncharacterized protein</fullName>
    </submittedName>
</protein>
<sequence length="60" mass="6815">MEVKTYNLQNSEGKHIRKATKVILDDGKVIAFTEKLSKKKAIAQIVYQKARQENGYSSCL</sequence>
<dbReference type="EMBL" id="LAZR01058687">
    <property type="protein sequence ID" value="KKK69354.1"/>
    <property type="molecule type" value="Genomic_DNA"/>
</dbReference>
<accession>A0A0F8ZSI6</accession>
<comment type="caution">
    <text evidence="1">The sequence shown here is derived from an EMBL/GenBank/DDBJ whole genome shotgun (WGS) entry which is preliminary data.</text>
</comment>
<organism evidence="1">
    <name type="scientific">marine sediment metagenome</name>
    <dbReference type="NCBI Taxonomy" id="412755"/>
    <lineage>
        <taxon>unclassified sequences</taxon>
        <taxon>metagenomes</taxon>
        <taxon>ecological metagenomes</taxon>
    </lineage>
</organism>
<dbReference type="AlphaFoldDB" id="A0A0F8ZSI6"/>
<reference evidence="1" key="1">
    <citation type="journal article" date="2015" name="Nature">
        <title>Complex archaea that bridge the gap between prokaryotes and eukaryotes.</title>
        <authorList>
            <person name="Spang A."/>
            <person name="Saw J.H."/>
            <person name="Jorgensen S.L."/>
            <person name="Zaremba-Niedzwiedzka K."/>
            <person name="Martijn J."/>
            <person name="Lind A.E."/>
            <person name="van Eijk R."/>
            <person name="Schleper C."/>
            <person name="Guy L."/>
            <person name="Ettema T.J."/>
        </authorList>
    </citation>
    <scope>NUCLEOTIDE SEQUENCE</scope>
</reference>
<name>A0A0F8ZSI6_9ZZZZ</name>
<gene>
    <name evidence="1" type="ORF">LCGC14_2934870</name>
</gene>